<dbReference type="PANTHER" id="PTHR43671">
    <property type="entry name" value="SERINE/THREONINE-PROTEIN KINASE NEK"/>
    <property type="match status" value="1"/>
</dbReference>
<keyword evidence="11" id="KW-0723">Serine/threonine-protein kinase</keyword>
<keyword evidence="9" id="KW-1133">Transmembrane helix</keyword>
<accession>A0A1R1JCS5</accession>
<dbReference type="PROSITE" id="PS00109">
    <property type="entry name" value="PROTEIN_KINASE_TYR"/>
    <property type="match status" value="1"/>
</dbReference>
<feature type="compositionally biased region" description="Low complexity" evidence="8">
    <location>
        <begin position="397"/>
        <end position="415"/>
    </location>
</feature>
<dbReference type="InterPro" id="IPR008266">
    <property type="entry name" value="Tyr_kinase_AS"/>
</dbReference>
<dbReference type="InterPro" id="IPR011009">
    <property type="entry name" value="Kinase-like_dom_sf"/>
</dbReference>
<evidence type="ECO:0000259" key="10">
    <source>
        <dbReference type="PROSITE" id="PS50011"/>
    </source>
</evidence>
<evidence type="ECO:0000256" key="9">
    <source>
        <dbReference type="SAM" id="Phobius"/>
    </source>
</evidence>
<feature type="compositionally biased region" description="Low complexity" evidence="8">
    <location>
        <begin position="572"/>
        <end position="588"/>
    </location>
</feature>
<keyword evidence="6 7" id="KW-0067">ATP-binding</keyword>
<dbReference type="Pfam" id="PF00069">
    <property type="entry name" value="Pkinase"/>
    <property type="match status" value="1"/>
</dbReference>
<proteinExistence type="inferred from homology"/>
<evidence type="ECO:0000256" key="7">
    <source>
        <dbReference type="PROSITE-ProRule" id="PRU10141"/>
    </source>
</evidence>
<feature type="region of interest" description="Disordered" evidence="8">
    <location>
        <begin position="330"/>
        <end position="421"/>
    </location>
</feature>
<dbReference type="GO" id="GO:0004674">
    <property type="term" value="F:protein serine/threonine kinase activity"/>
    <property type="evidence" value="ECO:0007669"/>
    <property type="project" value="UniProtKB-KW"/>
</dbReference>
<evidence type="ECO:0000256" key="2">
    <source>
        <dbReference type="ARBA" id="ARBA00012513"/>
    </source>
</evidence>
<dbReference type="SMART" id="SM00219">
    <property type="entry name" value="TyrKc"/>
    <property type="match status" value="1"/>
</dbReference>
<dbReference type="RefSeq" id="WP_076476961.1">
    <property type="nucleotide sequence ID" value="NZ_MTJZ01000012.1"/>
</dbReference>
<feature type="domain" description="Protein kinase" evidence="10">
    <location>
        <begin position="36"/>
        <end position="312"/>
    </location>
</feature>
<dbReference type="EC" id="2.7.11.1" evidence="2"/>
<evidence type="ECO:0000313" key="12">
    <source>
        <dbReference type="Proteomes" id="UP000187194"/>
    </source>
</evidence>
<feature type="compositionally biased region" description="Pro residues" evidence="8">
    <location>
        <begin position="531"/>
        <end position="542"/>
    </location>
</feature>
<keyword evidence="4 7" id="KW-0547">Nucleotide-binding</keyword>
<evidence type="ECO:0000256" key="3">
    <source>
        <dbReference type="ARBA" id="ARBA00022679"/>
    </source>
</evidence>
<gene>
    <name evidence="11" type="ORF">BW685_12825</name>
</gene>
<dbReference type="InterPro" id="IPR020635">
    <property type="entry name" value="Tyr_kinase_cat_dom"/>
</dbReference>
<feature type="compositionally biased region" description="Low complexity" evidence="8">
    <location>
        <begin position="543"/>
        <end position="559"/>
    </location>
</feature>
<dbReference type="GO" id="GO:0004713">
    <property type="term" value="F:protein tyrosine kinase activity"/>
    <property type="evidence" value="ECO:0007669"/>
    <property type="project" value="InterPro"/>
</dbReference>
<dbReference type="Proteomes" id="UP000187194">
    <property type="component" value="Unassembled WGS sequence"/>
</dbReference>
<keyword evidence="9" id="KW-0812">Transmembrane</keyword>
<feature type="compositionally biased region" description="Low complexity" evidence="8">
    <location>
        <begin position="352"/>
        <end position="386"/>
    </location>
</feature>
<evidence type="ECO:0000256" key="1">
    <source>
        <dbReference type="ARBA" id="ARBA00010886"/>
    </source>
</evidence>
<dbReference type="Gene3D" id="1.10.510.10">
    <property type="entry name" value="Transferase(Phosphotransferase) domain 1"/>
    <property type="match status" value="1"/>
</dbReference>
<feature type="region of interest" description="Disordered" evidence="8">
    <location>
        <begin position="436"/>
        <end position="458"/>
    </location>
</feature>
<feature type="compositionally biased region" description="Low complexity" evidence="8">
    <location>
        <begin position="330"/>
        <end position="345"/>
    </location>
</feature>
<sequence length="701" mass="72073">MKDSIARDNGQDTASRGDAAEVTVRPLPLGHRLGELQLDEVLGIGGFGIVYRAFDRTLRRAVAIKEYMPSMLATRGGDYTVSLRSERFAPAFDAGRGAFLNEARLLAQFDHPGLVKVLHFWESHGTAYMVMPFYEGRTLKQLLDGGVQMSETQLRDVVAALLGALDTLHRAQCFHRDVALDNVLIRPDGNAILLDFGAARKQIGDLVDDGAMMIKPGYAPIEQYTDDPAFSQGPWTDLYALGAVMHAMITGELPPAAVVRSIKDTYRPLATRELAARERYSPGFLAAVDHALQLRIADRPESVAAFAAELGLGGFGRVGYGADLAAASSGDAPASAQASPAADAEPALRRPAAGAGAGNAVAASSNEASSAGSAAAPASSETPATSTQRQPARDESAVSGQSGAAPASSWQPASSTPGVQPVADISSVSAKAANAATAAAPASGPQRTDARRAARAPWHGGRRAGVYVGGALAVLLAIGVGAAYLAKPVRTVDSQASGASVPQAATPAPAMAPEPGRDTGLAAAQHGPTPIVIPPSSQPPEPSVQEPTPAVATTVASEPAAPPPPPIAKNTASAAPAAPGSRIAPAASLDASERVVTVPPSDAAAPSTPSAPSAAETVAAAPDETRPPDRPATVAVRFHVRPWGDVYVSGVRRGASPPLRSVSLAPGTYEIEIRNGELPPLRRTVTIDPGSKPISIDYAFE</sequence>
<name>A0A1R1JCS5_9BURK</name>
<evidence type="ECO:0000256" key="4">
    <source>
        <dbReference type="ARBA" id="ARBA00022741"/>
    </source>
</evidence>
<dbReference type="InterPro" id="IPR017441">
    <property type="entry name" value="Protein_kinase_ATP_BS"/>
</dbReference>
<dbReference type="EMBL" id="MTJZ01000012">
    <property type="protein sequence ID" value="OMG73103.1"/>
    <property type="molecule type" value="Genomic_DNA"/>
</dbReference>
<evidence type="ECO:0000256" key="6">
    <source>
        <dbReference type="ARBA" id="ARBA00022840"/>
    </source>
</evidence>
<dbReference type="PROSITE" id="PS00107">
    <property type="entry name" value="PROTEIN_KINASE_ATP"/>
    <property type="match status" value="1"/>
</dbReference>
<dbReference type="GO" id="GO:0005524">
    <property type="term" value="F:ATP binding"/>
    <property type="evidence" value="ECO:0007669"/>
    <property type="project" value="UniProtKB-UniRule"/>
</dbReference>
<feature type="binding site" evidence="7">
    <location>
        <position position="65"/>
    </location>
    <ligand>
        <name>ATP</name>
        <dbReference type="ChEBI" id="CHEBI:30616"/>
    </ligand>
</feature>
<comment type="caution">
    <text evidence="11">The sequence shown here is derived from an EMBL/GenBank/DDBJ whole genome shotgun (WGS) entry which is preliminary data.</text>
</comment>
<keyword evidence="3" id="KW-0808">Transferase</keyword>
<dbReference type="PROSITE" id="PS50011">
    <property type="entry name" value="PROTEIN_KINASE_DOM"/>
    <property type="match status" value="1"/>
</dbReference>
<feature type="compositionally biased region" description="Low complexity" evidence="8">
    <location>
        <begin position="595"/>
        <end position="622"/>
    </location>
</feature>
<dbReference type="InterPro" id="IPR050660">
    <property type="entry name" value="NEK_Ser/Thr_kinase"/>
</dbReference>
<dbReference type="AlphaFoldDB" id="A0A1R1JCS5"/>
<dbReference type="InterPro" id="IPR000719">
    <property type="entry name" value="Prot_kinase_dom"/>
</dbReference>
<protein>
    <recommendedName>
        <fullName evidence="2">non-specific serine/threonine protein kinase</fullName>
        <ecNumber evidence="2">2.7.11.1</ecNumber>
    </recommendedName>
</protein>
<dbReference type="SUPFAM" id="SSF56112">
    <property type="entry name" value="Protein kinase-like (PK-like)"/>
    <property type="match status" value="1"/>
</dbReference>
<organism evidence="11 12">
    <name type="scientific">Burkholderia ubonensis</name>
    <dbReference type="NCBI Taxonomy" id="101571"/>
    <lineage>
        <taxon>Bacteria</taxon>
        <taxon>Pseudomonadati</taxon>
        <taxon>Pseudomonadota</taxon>
        <taxon>Betaproteobacteria</taxon>
        <taxon>Burkholderiales</taxon>
        <taxon>Burkholderiaceae</taxon>
        <taxon>Burkholderia</taxon>
        <taxon>Burkholderia cepacia complex</taxon>
    </lineage>
</organism>
<feature type="compositionally biased region" description="Low complexity" evidence="8">
    <location>
        <begin position="502"/>
        <end position="514"/>
    </location>
</feature>
<feature type="transmembrane region" description="Helical" evidence="9">
    <location>
        <begin position="464"/>
        <end position="486"/>
    </location>
</feature>
<keyword evidence="9" id="KW-0472">Membrane</keyword>
<dbReference type="PANTHER" id="PTHR43671:SF13">
    <property type="entry name" value="SERINE_THREONINE-PROTEIN KINASE NEK2"/>
    <property type="match status" value="1"/>
</dbReference>
<evidence type="ECO:0000313" key="11">
    <source>
        <dbReference type="EMBL" id="OMG73103.1"/>
    </source>
</evidence>
<keyword evidence="5 11" id="KW-0418">Kinase</keyword>
<feature type="region of interest" description="Disordered" evidence="8">
    <location>
        <begin position="494"/>
        <end position="630"/>
    </location>
</feature>
<evidence type="ECO:0000256" key="8">
    <source>
        <dbReference type="SAM" id="MobiDB-lite"/>
    </source>
</evidence>
<reference evidence="11 12" key="1">
    <citation type="submission" date="2017-01" db="EMBL/GenBank/DDBJ databases">
        <title>Phylogeographic, genomic and meropenem susceptibility analysis of Burkholderia ubonensis.</title>
        <authorList>
            <person name="Price E.P."/>
            <person name="Sarovich D.S."/>
            <person name="Webb J.R."/>
            <person name="Hall C.M."/>
            <person name="Sahl J.W."/>
            <person name="Kaestli M."/>
            <person name="Mayo M."/>
            <person name="Harrington G."/>
            <person name="Baker A.L."/>
            <person name="Sidak-Loftis L.C."/>
            <person name="Lummis M."/>
            <person name="Schupp J.M."/>
            <person name="Gillece J.D."/>
            <person name="Tuanyok A."/>
            <person name="Warner J."/>
            <person name="Busch J.D."/>
            <person name="Keim P."/>
            <person name="Currie B.J."/>
            <person name="Wagner D.M."/>
        </authorList>
    </citation>
    <scope>NUCLEOTIDE SEQUENCE [LARGE SCALE GENOMIC DNA]</scope>
    <source>
        <strain evidence="11 12">A21</strain>
    </source>
</reference>
<comment type="similarity">
    <text evidence="1">Belongs to the protein kinase superfamily. NEK Ser/Thr protein kinase family. NIMA subfamily.</text>
</comment>
<evidence type="ECO:0000256" key="5">
    <source>
        <dbReference type="ARBA" id="ARBA00022777"/>
    </source>
</evidence>
<dbReference type="CDD" id="cd14014">
    <property type="entry name" value="STKc_PknB_like"/>
    <property type="match status" value="1"/>
</dbReference>